<feature type="disulfide bond" evidence="17">
    <location>
        <begin position="25"/>
        <end position="32"/>
    </location>
</feature>
<gene>
    <name evidence="21" type="ORF">KVT40_005414</name>
</gene>
<accession>A0A8K0L133</accession>
<comment type="subcellular location">
    <subcellularLocation>
        <location evidence="2">Membrane</location>
        <topology evidence="2">Lipid-anchor</topology>
        <topology evidence="2">GPI-anchor</topology>
    </subcellularLocation>
</comment>
<evidence type="ECO:0000256" key="8">
    <source>
        <dbReference type="ARBA" id="ARBA00023136"/>
    </source>
</evidence>
<evidence type="ECO:0000256" key="10">
    <source>
        <dbReference type="ARBA" id="ARBA00023288"/>
    </source>
</evidence>
<comment type="caution">
    <text evidence="21">The sequence shown here is derived from an EMBL/GenBank/DDBJ whole genome shotgun (WGS) entry which is preliminary data.</text>
</comment>
<reference evidence="21" key="1">
    <citation type="submission" date="2021-07" db="EMBL/GenBank/DDBJ databases">
        <title>Elsinoe batatas strain:CRI-CJ2 Genome sequencing and assembly.</title>
        <authorList>
            <person name="Huang L."/>
        </authorList>
    </citation>
    <scope>NUCLEOTIDE SEQUENCE</scope>
    <source>
        <strain evidence="21">CRI-CJ2</strain>
    </source>
</reference>
<evidence type="ECO:0000256" key="16">
    <source>
        <dbReference type="PIRSR" id="PIRSR037299-1"/>
    </source>
</evidence>
<dbReference type="InterPro" id="IPR000757">
    <property type="entry name" value="Beta-glucanase-like"/>
</dbReference>
<evidence type="ECO:0000256" key="12">
    <source>
        <dbReference type="ARBA" id="ARBA00023316"/>
    </source>
</evidence>
<evidence type="ECO:0000256" key="19">
    <source>
        <dbReference type="SAM" id="SignalP"/>
    </source>
</evidence>
<evidence type="ECO:0000256" key="17">
    <source>
        <dbReference type="PIRSR" id="PIRSR037299-2"/>
    </source>
</evidence>
<feature type="active site" description="Nucleophile" evidence="16">
    <location>
        <position position="119"/>
    </location>
</feature>
<dbReference type="GO" id="GO:0098552">
    <property type="term" value="C:side of membrane"/>
    <property type="evidence" value="ECO:0007669"/>
    <property type="project" value="UniProtKB-KW"/>
</dbReference>
<keyword evidence="12" id="KW-0961">Cell wall biogenesis/degradation</keyword>
<feature type="compositionally biased region" description="Polar residues" evidence="18">
    <location>
        <begin position="411"/>
        <end position="423"/>
    </location>
</feature>
<dbReference type="InterPro" id="IPR013320">
    <property type="entry name" value="ConA-like_dom_sf"/>
</dbReference>
<keyword evidence="8 15" id="KW-0472">Membrane</keyword>
<evidence type="ECO:0000256" key="4">
    <source>
        <dbReference type="ARBA" id="ARBA00022676"/>
    </source>
</evidence>
<evidence type="ECO:0000256" key="15">
    <source>
        <dbReference type="PIRNR" id="PIRNR037299"/>
    </source>
</evidence>
<dbReference type="Proteomes" id="UP000809789">
    <property type="component" value="Unassembled WGS sequence"/>
</dbReference>
<dbReference type="FunFam" id="2.60.120.200:FF:000152">
    <property type="entry name" value="Cell wall glucanase"/>
    <property type="match status" value="1"/>
</dbReference>
<name>A0A8K0L133_9PEZI</name>
<proteinExistence type="inferred from homology"/>
<evidence type="ECO:0000256" key="5">
    <source>
        <dbReference type="ARBA" id="ARBA00022679"/>
    </source>
</evidence>
<feature type="compositionally biased region" description="Low complexity" evidence="18">
    <location>
        <begin position="373"/>
        <end position="410"/>
    </location>
</feature>
<feature type="region of interest" description="Disordered" evidence="18">
    <location>
        <begin position="271"/>
        <end position="423"/>
    </location>
</feature>
<dbReference type="Gene3D" id="2.60.120.200">
    <property type="match status" value="1"/>
</dbReference>
<feature type="compositionally biased region" description="Polar residues" evidence="18">
    <location>
        <begin position="360"/>
        <end position="372"/>
    </location>
</feature>
<sequence length="442" mass="46056">MQFTIAALAALAALPTTFGQTFTDCNPLEKTCPADAGLQSSSFETDFTQGKAQGWTLAAGTTLNYGSQGAEFTIAKQGQAPTIESDFHILFGTLEVKMQAAPGVGIVSSIVLESADLDEIDWEFIGGDTARAQSNYFGKGNTTSYDRVGYLPVVPPPQTSVHTYTLNWTPSQLVYSIDGVQMRVLNAADANGGNNYPQTPMKVKLGSWAGGAPDSPAGTAEWAGGRTDYSAGPFTMYVQSVKITNMYPAKEYVWTDRSGSWQSIQVVGGSSPVNQAANSNNNGNNNGNNNNSNSGSTTAATVASTTDKKTDEAKTDTPKTKEVASPVKKAAATTTDASTTKSESASKTKTDEQTTHTDKANATASETHSKNGTPSFTTTTRTSEATPAVRNGNTTATGSGTRSGSATSSTVSPARQTGGASSNSAMSGLILIFTLSMCMLML</sequence>
<feature type="chain" id="PRO_5035447104" description="Crh-like protein" evidence="19">
    <location>
        <begin position="20"/>
        <end position="442"/>
    </location>
</feature>
<dbReference type="GO" id="GO:0031505">
    <property type="term" value="P:fungal-type cell wall organization"/>
    <property type="evidence" value="ECO:0007669"/>
    <property type="project" value="TreeGrafter"/>
</dbReference>
<keyword evidence="10" id="KW-0449">Lipoprotein</keyword>
<keyword evidence="6 19" id="KW-0732">Signal</keyword>
<feature type="compositionally biased region" description="Basic and acidic residues" evidence="18">
    <location>
        <begin position="306"/>
        <end position="322"/>
    </location>
</feature>
<keyword evidence="17" id="KW-1015">Disulfide bond</keyword>
<evidence type="ECO:0000256" key="6">
    <source>
        <dbReference type="ARBA" id="ARBA00022729"/>
    </source>
</evidence>
<dbReference type="PANTHER" id="PTHR10963">
    <property type="entry name" value="GLYCOSYL HYDROLASE-RELATED"/>
    <property type="match status" value="1"/>
</dbReference>
<evidence type="ECO:0000256" key="1">
    <source>
        <dbReference type="ARBA" id="ARBA00000822"/>
    </source>
</evidence>
<dbReference type="GO" id="GO:0008843">
    <property type="term" value="F:endochitinase activity"/>
    <property type="evidence" value="ECO:0007669"/>
    <property type="project" value="UniProtKB-EC"/>
</dbReference>
<keyword evidence="11" id="KW-0326">Glycosidase</keyword>
<keyword evidence="4" id="KW-0328">Glycosyltransferase</keyword>
<dbReference type="AlphaFoldDB" id="A0A8K0L133"/>
<evidence type="ECO:0000256" key="3">
    <source>
        <dbReference type="ARBA" id="ARBA00022622"/>
    </source>
</evidence>
<evidence type="ECO:0000256" key="13">
    <source>
        <dbReference type="ARBA" id="ARBA00038074"/>
    </source>
</evidence>
<dbReference type="GO" id="GO:0009277">
    <property type="term" value="C:fungal-type cell wall"/>
    <property type="evidence" value="ECO:0007669"/>
    <property type="project" value="TreeGrafter"/>
</dbReference>
<dbReference type="EC" id="3.2.-.-" evidence="15"/>
<organism evidence="21 22">
    <name type="scientific">Elsinoe batatas</name>
    <dbReference type="NCBI Taxonomy" id="2601811"/>
    <lineage>
        <taxon>Eukaryota</taxon>
        <taxon>Fungi</taxon>
        <taxon>Dikarya</taxon>
        <taxon>Ascomycota</taxon>
        <taxon>Pezizomycotina</taxon>
        <taxon>Dothideomycetes</taxon>
        <taxon>Dothideomycetidae</taxon>
        <taxon>Myriangiales</taxon>
        <taxon>Elsinoaceae</taxon>
        <taxon>Elsinoe</taxon>
    </lineage>
</organism>
<evidence type="ECO:0000256" key="14">
    <source>
        <dbReference type="ARBA" id="ARBA00093308"/>
    </source>
</evidence>
<dbReference type="GO" id="GO:0016757">
    <property type="term" value="F:glycosyltransferase activity"/>
    <property type="evidence" value="ECO:0007669"/>
    <property type="project" value="UniProtKB-KW"/>
</dbReference>
<dbReference type="SUPFAM" id="SSF49899">
    <property type="entry name" value="Concanavalin A-like lectins/glucanases"/>
    <property type="match status" value="1"/>
</dbReference>
<comment type="catalytic activity">
    <reaction evidence="1">
        <text>Random endo-hydrolysis of N-acetyl-beta-D-glucosaminide (1-&gt;4)-beta-linkages in chitin and chitodextrins.</text>
        <dbReference type="EC" id="3.2.1.14"/>
    </reaction>
</comment>
<feature type="compositionally biased region" description="Low complexity" evidence="18">
    <location>
        <begin position="328"/>
        <end position="343"/>
    </location>
</feature>
<dbReference type="InterPro" id="IPR050546">
    <property type="entry name" value="Glycosyl_Hydrlase_16"/>
</dbReference>
<dbReference type="InterPro" id="IPR017168">
    <property type="entry name" value="CHR-like"/>
</dbReference>
<keyword evidence="5" id="KW-0808">Transferase</keyword>
<feature type="compositionally biased region" description="Low complexity" evidence="18">
    <location>
        <begin position="276"/>
        <end position="305"/>
    </location>
</feature>
<evidence type="ECO:0000313" key="22">
    <source>
        <dbReference type="Proteomes" id="UP000809789"/>
    </source>
</evidence>
<dbReference type="GO" id="GO:0005975">
    <property type="term" value="P:carbohydrate metabolic process"/>
    <property type="evidence" value="ECO:0007669"/>
    <property type="project" value="InterPro"/>
</dbReference>
<feature type="domain" description="GH16" evidence="20">
    <location>
        <begin position="16"/>
        <end position="238"/>
    </location>
</feature>
<evidence type="ECO:0000313" key="21">
    <source>
        <dbReference type="EMBL" id="KAG8626469.1"/>
    </source>
</evidence>
<dbReference type="PANTHER" id="PTHR10963:SF27">
    <property type="entry name" value="GLYCOSIDASE-RELATED"/>
    <property type="match status" value="1"/>
</dbReference>
<dbReference type="Pfam" id="PF00722">
    <property type="entry name" value="Glyco_hydro_16"/>
    <property type="match status" value="1"/>
</dbReference>
<dbReference type="CDD" id="cd02183">
    <property type="entry name" value="GH16_fungal_CRH1_transglycosylase"/>
    <property type="match status" value="1"/>
</dbReference>
<evidence type="ECO:0000256" key="9">
    <source>
        <dbReference type="ARBA" id="ARBA00023180"/>
    </source>
</evidence>
<evidence type="ECO:0000256" key="18">
    <source>
        <dbReference type="SAM" id="MobiDB-lite"/>
    </source>
</evidence>
<dbReference type="OrthoDB" id="4781at2759"/>
<feature type="signal peptide" evidence="19">
    <location>
        <begin position="1"/>
        <end position="19"/>
    </location>
</feature>
<evidence type="ECO:0000259" key="20">
    <source>
        <dbReference type="PROSITE" id="PS51762"/>
    </source>
</evidence>
<keyword evidence="22" id="KW-1185">Reference proteome</keyword>
<dbReference type="PROSITE" id="PS51762">
    <property type="entry name" value="GH16_2"/>
    <property type="match status" value="1"/>
</dbReference>
<feature type="active site" description="Proton donor" evidence="16">
    <location>
        <position position="123"/>
    </location>
</feature>
<keyword evidence="7 15" id="KW-0378">Hydrolase</keyword>
<feature type="compositionally biased region" description="Basic and acidic residues" evidence="18">
    <location>
        <begin position="344"/>
        <end position="359"/>
    </location>
</feature>
<evidence type="ECO:0000256" key="7">
    <source>
        <dbReference type="ARBA" id="ARBA00022801"/>
    </source>
</evidence>
<dbReference type="PIRSF" id="PIRSF037299">
    <property type="entry name" value="Glycosidase_CRH1_prd"/>
    <property type="match status" value="1"/>
</dbReference>
<evidence type="ECO:0000256" key="2">
    <source>
        <dbReference type="ARBA" id="ARBA00004589"/>
    </source>
</evidence>
<evidence type="ECO:0000256" key="11">
    <source>
        <dbReference type="ARBA" id="ARBA00023295"/>
    </source>
</evidence>
<keyword evidence="9" id="KW-0325">Glycoprotein</keyword>
<keyword evidence="3" id="KW-0336">GPI-anchor</keyword>
<comment type="function">
    <text evidence="14">Dual chitinase/transglycosylase that plays a role in cell wall architecture. Chitinase and transglycosylase activities are coupled. Required for the polysaccharide cross-linking at the septa and the cell wall. More specifically, transfers chitin to 1,6-beta-glucan in the cell wall.</text>
</comment>
<dbReference type="EMBL" id="JAESVG020000006">
    <property type="protein sequence ID" value="KAG8626469.1"/>
    <property type="molecule type" value="Genomic_DNA"/>
</dbReference>
<comment type="similarity">
    <text evidence="13">Belongs to the glycosyl hydrolase 16 family. CRH1 subfamily.</text>
</comment>
<protein>
    <recommendedName>
        <fullName evidence="15">Crh-like protein</fullName>
        <ecNumber evidence="15">3.2.-.-</ecNumber>
    </recommendedName>
</protein>